<feature type="domain" description="Major facilitator superfamily (MFS) profile" evidence="7">
    <location>
        <begin position="6"/>
        <end position="384"/>
    </location>
</feature>
<dbReference type="PROSITE" id="PS50850">
    <property type="entry name" value="MFS"/>
    <property type="match status" value="1"/>
</dbReference>
<feature type="transmembrane region" description="Helical" evidence="6">
    <location>
        <begin position="200"/>
        <end position="219"/>
    </location>
</feature>
<feature type="transmembrane region" description="Helical" evidence="6">
    <location>
        <begin position="271"/>
        <end position="289"/>
    </location>
</feature>
<dbReference type="HOGENOM" id="CLU_001265_5_14_2"/>
<evidence type="ECO:0000313" key="9">
    <source>
        <dbReference type="Proteomes" id="UP000002698"/>
    </source>
</evidence>
<evidence type="ECO:0000256" key="3">
    <source>
        <dbReference type="ARBA" id="ARBA00022692"/>
    </source>
</evidence>
<feature type="transmembrane region" description="Helical" evidence="6">
    <location>
        <begin position="239"/>
        <end position="259"/>
    </location>
</feature>
<proteinExistence type="predicted"/>
<dbReference type="InterPro" id="IPR011701">
    <property type="entry name" value="MFS"/>
</dbReference>
<dbReference type="InterPro" id="IPR020846">
    <property type="entry name" value="MFS_dom"/>
</dbReference>
<dbReference type="PANTHER" id="PTHR43124:SF3">
    <property type="entry name" value="CHLORAMPHENICOL EFFLUX PUMP RV0191"/>
    <property type="match status" value="1"/>
</dbReference>
<dbReference type="GO" id="GO:0022857">
    <property type="term" value="F:transmembrane transporter activity"/>
    <property type="evidence" value="ECO:0007669"/>
    <property type="project" value="InterPro"/>
</dbReference>
<organism evidence="8 9">
    <name type="scientific">Natronomonas pharaonis (strain ATCC 35678 / DSM 2160 / CIP 103997 / JCM 8858 / NBRC 14720 / NCIMB 2260 / Gabara)</name>
    <name type="common">Halobacterium pharaonis</name>
    <dbReference type="NCBI Taxonomy" id="348780"/>
    <lineage>
        <taxon>Archaea</taxon>
        <taxon>Methanobacteriati</taxon>
        <taxon>Methanobacteriota</taxon>
        <taxon>Stenosarchaea group</taxon>
        <taxon>Halobacteria</taxon>
        <taxon>Halobacteriales</taxon>
        <taxon>Natronomonadaceae</taxon>
        <taxon>Natronomonas</taxon>
    </lineage>
</organism>
<dbReference type="EnsemblBacteria" id="CAI50701">
    <property type="protein sequence ID" value="CAI50701"/>
    <property type="gene ID" value="NP_5220A"/>
</dbReference>
<evidence type="ECO:0000259" key="7">
    <source>
        <dbReference type="PROSITE" id="PS50850"/>
    </source>
</evidence>
<dbReference type="Gene3D" id="1.20.1250.20">
    <property type="entry name" value="MFS general substrate transporter like domains"/>
    <property type="match status" value="2"/>
</dbReference>
<evidence type="ECO:0000256" key="1">
    <source>
        <dbReference type="ARBA" id="ARBA00004651"/>
    </source>
</evidence>
<name>A0A1U7EZH2_NATPD</name>
<feature type="transmembrane region" description="Helical" evidence="6">
    <location>
        <begin position="95"/>
        <end position="114"/>
    </location>
</feature>
<feature type="transmembrane region" description="Helical" evidence="6">
    <location>
        <begin position="330"/>
        <end position="353"/>
    </location>
</feature>
<dbReference type="GO" id="GO:0005886">
    <property type="term" value="C:plasma membrane"/>
    <property type="evidence" value="ECO:0007669"/>
    <property type="project" value="UniProtKB-SubCell"/>
</dbReference>
<feature type="transmembrane region" description="Helical" evidence="6">
    <location>
        <begin position="359"/>
        <end position="379"/>
    </location>
</feature>
<feature type="transmembrane region" description="Helical" evidence="6">
    <location>
        <begin position="295"/>
        <end position="318"/>
    </location>
</feature>
<keyword evidence="2" id="KW-1003">Cell membrane</keyword>
<comment type="subcellular location">
    <subcellularLocation>
        <location evidence="1">Cell membrane</location>
        <topology evidence="1">Multi-pass membrane protein</topology>
    </subcellularLocation>
</comment>
<dbReference type="AlphaFoldDB" id="A0A1U7EZH2"/>
<gene>
    <name evidence="8" type="primary">tp19</name>
    <name evidence="8" type="ordered locus">NP_5220A</name>
</gene>
<feature type="transmembrane region" description="Helical" evidence="6">
    <location>
        <begin position="126"/>
        <end position="153"/>
    </location>
</feature>
<evidence type="ECO:0000256" key="5">
    <source>
        <dbReference type="ARBA" id="ARBA00023136"/>
    </source>
</evidence>
<evidence type="ECO:0000313" key="8">
    <source>
        <dbReference type="EMBL" id="CAI50701.1"/>
    </source>
</evidence>
<protein>
    <submittedName>
        <fullName evidence="8">Major facilitator superfamily transport protein</fullName>
    </submittedName>
</protein>
<dbReference type="EMBL" id="CR936257">
    <property type="protein sequence ID" value="CAI50701.1"/>
    <property type="molecule type" value="Genomic_DNA"/>
</dbReference>
<dbReference type="RefSeq" id="WP_011324311.1">
    <property type="nucleotide sequence ID" value="NC_007426.1"/>
</dbReference>
<feature type="transmembrane region" description="Helical" evidence="6">
    <location>
        <begin position="32"/>
        <end position="51"/>
    </location>
</feature>
<feature type="transmembrane region" description="Helical" evidence="6">
    <location>
        <begin position="72"/>
        <end position="89"/>
    </location>
</feature>
<evidence type="ECO:0000256" key="6">
    <source>
        <dbReference type="SAM" id="Phobius"/>
    </source>
</evidence>
<dbReference type="Pfam" id="PF07690">
    <property type="entry name" value="MFS_1"/>
    <property type="match status" value="1"/>
</dbReference>
<reference evidence="8 9" key="1">
    <citation type="journal article" date="2005" name="Genome Res.">
        <title>Living with two extremes: conclusions from the genome sequence of Natronomonas pharaonis.</title>
        <authorList>
            <person name="Falb M."/>
            <person name="Pfeiffer F."/>
            <person name="Palm P."/>
            <person name="Rodewald K."/>
            <person name="Hickmann V."/>
            <person name="Tittor J."/>
            <person name="Oesterhelt D."/>
        </authorList>
    </citation>
    <scope>NUCLEOTIDE SEQUENCE [LARGE SCALE GENOMIC DNA]</scope>
    <source>
        <strain evidence="9">ATCC 35678 / DSM 2160 / CIP 103997 / JCM 8858 / NBRC 14720 / NCIMB 2260 / Gabara</strain>
    </source>
</reference>
<dbReference type="KEGG" id="nph:NP_5220A"/>
<dbReference type="InterPro" id="IPR050189">
    <property type="entry name" value="MFS_Efflux_Transporters"/>
</dbReference>
<sequence length="396" mass="40577">MSRRQLFGSLCAMVFLVNLARVVFAPLVQPVAADFAVTPAALGVVATAAWLGSAAPRLPTGYLLTRVPRHTVVAATGLLLVGTSAGTAFAPSLPWLTVGAFLMGISSGAYFIAANPLVTELFPSRVGWALGVHGMASQIAAVGAPLAVSAVLLVSGWRATFLLLSALAFVTTVVLVVAARRTELPDAGAKDRSLLAAARAQWPIILTGIVIVGSSGFLWNGLFNLYGPYLAAEKGIDEATGRTLLSVLFAAGVPAFLLAGELADRVRNVPLLLAIIIGFAASVFALTFAESLLAVVAVSIVVGVVIHALFPVIDTYMLASIPDENRASAYALFSSGMMTAQAFGSGGVGWLVASGVSYTAAYRGLAAIVGATGVGLFVLHRFGRLPTGGTPGETPG</sequence>
<dbReference type="GeneID" id="3703295"/>
<feature type="transmembrane region" description="Helical" evidence="6">
    <location>
        <begin position="159"/>
        <end position="179"/>
    </location>
</feature>
<keyword evidence="4 6" id="KW-1133">Transmembrane helix</keyword>
<dbReference type="InterPro" id="IPR036259">
    <property type="entry name" value="MFS_trans_sf"/>
</dbReference>
<accession>A0A1U7EZH2</accession>
<dbReference type="PANTHER" id="PTHR43124">
    <property type="entry name" value="PURINE EFFLUX PUMP PBUE"/>
    <property type="match status" value="1"/>
</dbReference>
<dbReference type="eggNOG" id="arCOG00134">
    <property type="taxonomic scope" value="Archaea"/>
</dbReference>
<dbReference type="Proteomes" id="UP000002698">
    <property type="component" value="Chromosome"/>
</dbReference>
<evidence type="ECO:0000256" key="2">
    <source>
        <dbReference type="ARBA" id="ARBA00022475"/>
    </source>
</evidence>
<dbReference type="OrthoDB" id="200998at2157"/>
<evidence type="ECO:0000256" key="4">
    <source>
        <dbReference type="ARBA" id="ARBA00022989"/>
    </source>
</evidence>
<keyword evidence="3 6" id="KW-0812">Transmembrane</keyword>
<dbReference type="STRING" id="348780.NP_5220A"/>
<keyword evidence="9" id="KW-1185">Reference proteome</keyword>
<dbReference type="SUPFAM" id="SSF103473">
    <property type="entry name" value="MFS general substrate transporter"/>
    <property type="match status" value="1"/>
</dbReference>
<keyword evidence="5 6" id="KW-0472">Membrane</keyword>